<proteinExistence type="predicted"/>
<keyword evidence="3" id="KW-1185">Reference proteome</keyword>
<evidence type="ECO:0000256" key="1">
    <source>
        <dbReference type="SAM" id="MobiDB-lite"/>
    </source>
</evidence>
<feature type="compositionally biased region" description="Low complexity" evidence="1">
    <location>
        <begin position="261"/>
        <end position="274"/>
    </location>
</feature>
<dbReference type="eggNOG" id="ENOG502S25Q">
    <property type="taxonomic scope" value="Eukaryota"/>
</dbReference>
<dbReference type="Proteomes" id="UP000011713">
    <property type="component" value="Unassembled WGS sequence"/>
</dbReference>
<reference evidence="3" key="1">
    <citation type="journal article" date="2010" name="Science">
        <title>Signatures of adaptation to obligate biotrophy in the Hyaloperonospora arabidopsidis genome.</title>
        <authorList>
            <person name="Baxter L."/>
            <person name="Tripathy S."/>
            <person name="Ishaque N."/>
            <person name="Boot N."/>
            <person name="Cabral A."/>
            <person name="Kemen E."/>
            <person name="Thines M."/>
            <person name="Ah-Fong A."/>
            <person name="Anderson R."/>
            <person name="Badejoko W."/>
            <person name="Bittner-Eddy P."/>
            <person name="Boore J.L."/>
            <person name="Chibucos M.C."/>
            <person name="Coates M."/>
            <person name="Dehal P."/>
            <person name="Delehaunty K."/>
            <person name="Dong S."/>
            <person name="Downton P."/>
            <person name="Dumas B."/>
            <person name="Fabro G."/>
            <person name="Fronick C."/>
            <person name="Fuerstenberg S.I."/>
            <person name="Fulton L."/>
            <person name="Gaulin E."/>
            <person name="Govers F."/>
            <person name="Hughes L."/>
            <person name="Humphray S."/>
            <person name="Jiang R.H."/>
            <person name="Judelson H."/>
            <person name="Kamoun S."/>
            <person name="Kyung K."/>
            <person name="Meijer H."/>
            <person name="Minx P."/>
            <person name="Morris P."/>
            <person name="Nelson J."/>
            <person name="Phuntumart V."/>
            <person name="Qutob D."/>
            <person name="Rehmany A."/>
            <person name="Rougon-Cardoso A."/>
            <person name="Ryden P."/>
            <person name="Torto-Alalibo T."/>
            <person name="Studholme D."/>
            <person name="Wang Y."/>
            <person name="Win J."/>
            <person name="Wood J."/>
            <person name="Clifton S.W."/>
            <person name="Rogers J."/>
            <person name="Van den Ackerveken G."/>
            <person name="Jones J.D."/>
            <person name="McDowell J.M."/>
            <person name="Beynon J."/>
            <person name="Tyler B.M."/>
        </authorList>
    </citation>
    <scope>NUCLEOTIDE SEQUENCE [LARGE SCALE GENOMIC DNA]</scope>
    <source>
        <strain evidence="3">Emoy2</strain>
    </source>
</reference>
<feature type="region of interest" description="Disordered" evidence="1">
    <location>
        <begin position="1"/>
        <end position="33"/>
    </location>
</feature>
<dbReference type="InParanoid" id="M4BRH3"/>
<evidence type="ECO:0000313" key="3">
    <source>
        <dbReference type="Proteomes" id="UP000011713"/>
    </source>
</evidence>
<protein>
    <submittedName>
        <fullName evidence="2">Uncharacterized protein</fullName>
    </submittedName>
</protein>
<reference evidence="2" key="2">
    <citation type="submission" date="2015-06" db="UniProtKB">
        <authorList>
            <consortium name="EnsemblProtists"/>
        </authorList>
    </citation>
    <scope>IDENTIFICATION</scope>
    <source>
        <strain evidence="2">Emoy2</strain>
    </source>
</reference>
<accession>M4BRH3</accession>
<dbReference type="PANTHER" id="PTHR35213:SF3">
    <property type="entry name" value="MYB-LIKE DOMAIN-CONTAINING PROTEIN"/>
    <property type="match status" value="1"/>
</dbReference>
<dbReference type="OMA" id="FGAPSCW"/>
<name>M4BRH3_HYAAE</name>
<sequence length="437" mass="49046">MTDKRRPSTARGSKSPYPTKRALAFGSPSSSTAVSLLPPRLSPVHRKRRASTDATDAARTALTFLQSARDRNVPVRYGKWSRQEDAYLEKLLTLFQDGVLANVTAKTSLRSWLAHMLNCCPMRISKKQMHGRQFEGKAKYKRQSSNVDSMTQTQYERLCTELWHARAEFLKAWAKDEYARRNAKLRRPTDATLTDWYDNVLRLVPTPVIAKRSSVVEYTDKRMPPTSLEELRQEMQMDAKRQQVEMRVEIRATTAVEPQARPRSSSSSPSPLLSTKPEPLDVLDEPCQVPALQVEPSTAVVTALPTAYCTDNSDTMTMGRYWLQDLDDRQRAAHWTADSCESQEIAHETSRDDGAHVSTAQQNAELLMSCGASRVFIDFGAPSCWYTGEEPKWSRSGNWGDLTSDDLAMSLEPHDVFGWGGSSPVASMAHGPTLPFL</sequence>
<feature type="region of interest" description="Disordered" evidence="1">
    <location>
        <begin position="252"/>
        <end position="282"/>
    </location>
</feature>
<evidence type="ECO:0000313" key="2">
    <source>
        <dbReference type="EnsemblProtists" id="HpaP809013"/>
    </source>
</evidence>
<dbReference type="EMBL" id="JH598638">
    <property type="status" value="NOT_ANNOTATED_CDS"/>
    <property type="molecule type" value="Genomic_DNA"/>
</dbReference>
<dbReference type="PANTHER" id="PTHR35213">
    <property type="entry name" value="RING-TYPE DOMAIN-CONTAINING PROTEIN-RELATED"/>
    <property type="match status" value="1"/>
</dbReference>
<dbReference type="HOGENOM" id="CLU_669926_0_0_1"/>
<dbReference type="VEuPathDB" id="FungiDB:HpaG809013"/>
<organism evidence="2 3">
    <name type="scientific">Hyaloperonospora arabidopsidis (strain Emoy2)</name>
    <name type="common">Downy mildew agent</name>
    <name type="synonym">Peronospora arabidopsidis</name>
    <dbReference type="NCBI Taxonomy" id="559515"/>
    <lineage>
        <taxon>Eukaryota</taxon>
        <taxon>Sar</taxon>
        <taxon>Stramenopiles</taxon>
        <taxon>Oomycota</taxon>
        <taxon>Peronosporomycetes</taxon>
        <taxon>Peronosporales</taxon>
        <taxon>Peronosporaceae</taxon>
        <taxon>Hyaloperonospora</taxon>
    </lineage>
</organism>
<dbReference type="EnsemblProtists" id="HpaT809013">
    <property type="protein sequence ID" value="HpaP809013"/>
    <property type="gene ID" value="HpaG809013"/>
</dbReference>
<dbReference type="AlphaFoldDB" id="M4BRH3"/>